<keyword evidence="1" id="KW-1015">Disulfide bond</keyword>
<dbReference type="Pfam" id="PF00147">
    <property type="entry name" value="Fibrinogen_C"/>
    <property type="match status" value="1"/>
</dbReference>
<proteinExistence type="predicted"/>
<dbReference type="GO" id="GO:0005615">
    <property type="term" value="C:extracellular space"/>
    <property type="evidence" value="ECO:0007669"/>
    <property type="project" value="TreeGrafter"/>
</dbReference>
<dbReference type="PANTHER" id="PTHR19143:SF459">
    <property type="entry name" value="FIBRINOGEN C-TERMINAL DOMAIN-CONTAINING PROTEIN"/>
    <property type="match status" value="1"/>
</dbReference>
<evidence type="ECO:0000313" key="4">
    <source>
        <dbReference type="Proteomes" id="UP001209878"/>
    </source>
</evidence>
<dbReference type="SMART" id="SM00186">
    <property type="entry name" value="FBG"/>
    <property type="match status" value="1"/>
</dbReference>
<dbReference type="InterPro" id="IPR014716">
    <property type="entry name" value="Fibrinogen_a/b/g_C_1"/>
</dbReference>
<dbReference type="EMBL" id="JAODUO010000818">
    <property type="protein sequence ID" value="KAK2174189.1"/>
    <property type="molecule type" value="Genomic_DNA"/>
</dbReference>
<reference evidence="3" key="1">
    <citation type="journal article" date="2023" name="Mol. Biol. Evol.">
        <title>Third-Generation Sequencing Reveals the Adaptive Role of the Epigenome in Three Deep-Sea Polychaetes.</title>
        <authorList>
            <person name="Perez M."/>
            <person name="Aroh O."/>
            <person name="Sun Y."/>
            <person name="Lan Y."/>
            <person name="Juniper S.K."/>
            <person name="Young C.R."/>
            <person name="Angers B."/>
            <person name="Qian P.Y."/>
        </authorList>
    </citation>
    <scope>NUCLEOTIDE SEQUENCE</scope>
    <source>
        <strain evidence="3">R07B-5</strain>
    </source>
</reference>
<sequence length="132" mass="15414">MVTWDRRRTSVEYDYFMVDAESESYRLHLLGHRGPGPDSLLKHNNRKFSTRDVDNDSAAPGEFGGSCARRFTGAWWYFRCYKSNLNGRYYRGGVVASRRYDGVAWNAWTGNEYSLKTVEMKIRPRRANNKDV</sequence>
<dbReference type="SUPFAM" id="SSF56496">
    <property type="entry name" value="Fibrinogen C-terminal domain-like"/>
    <property type="match status" value="1"/>
</dbReference>
<dbReference type="Gene3D" id="3.90.215.10">
    <property type="entry name" value="Gamma Fibrinogen, chain A, domain 1"/>
    <property type="match status" value="1"/>
</dbReference>
<dbReference type="InterPro" id="IPR036056">
    <property type="entry name" value="Fibrinogen-like_C"/>
</dbReference>
<gene>
    <name evidence="3" type="ORF">NP493_818g00018</name>
</gene>
<dbReference type="InterPro" id="IPR020837">
    <property type="entry name" value="Fibrinogen_CS"/>
</dbReference>
<feature type="domain" description="Fibrinogen C-terminal" evidence="2">
    <location>
        <begin position="1"/>
        <end position="126"/>
    </location>
</feature>
<protein>
    <recommendedName>
        <fullName evidence="2">Fibrinogen C-terminal domain-containing protein</fullName>
    </recommendedName>
</protein>
<dbReference type="PROSITE" id="PS00514">
    <property type="entry name" value="FIBRINOGEN_C_1"/>
    <property type="match status" value="1"/>
</dbReference>
<dbReference type="InterPro" id="IPR050373">
    <property type="entry name" value="Fibrinogen_C-term_domain"/>
</dbReference>
<comment type="caution">
    <text evidence="3">The sequence shown here is derived from an EMBL/GenBank/DDBJ whole genome shotgun (WGS) entry which is preliminary data.</text>
</comment>
<dbReference type="PANTHER" id="PTHR19143">
    <property type="entry name" value="FIBRINOGEN/TENASCIN/ANGIOPOEITIN"/>
    <property type="match status" value="1"/>
</dbReference>
<organism evidence="3 4">
    <name type="scientific">Ridgeia piscesae</name>
    <name type="common">Tubeworm</name>
    <dbReference type="NCBI Taxonomy" id="27915"/>
    <lineage>
        <taxon>Eukaryota</taxon>
        <taxon>Metazoa</taxon>
        <taxon>Spiralia</taxon>
        <taxon>Lophotrochozoa</taxon>
        <taxon>Annelida</taxon>
        <taxon>Polychaeta</taxon>
        <taxon>Sedentaria</taxon>
        <taxon>Canalipalpata</taxon>
        <taxon>Sabellida</taxon>
        <taxon>Siboglinidae</taxon>
        <taxon>Ridgeia</taxon>
    </lineage>
</organism>
<keyword evidence="4" id="KW-1185">Reference proteome</keyword>
<accession>A0AAD9NP32</accession>
<dbReference type="Proteomes" id="UP001209878">
    <property type="component" value="Unassembled WGS sequence"/>
</dbReference>
<dbReference type="AlphaFoldDB" id="A0AAD9NP32"/>
<dbReference type="PROSITE" id="PS51406">
    <property type="entry name" value="FIBRINOGEN_C_2"/>
    <property type="match status" value="1"/>
</dbReference>
<evidence type="ECO:0000313" key="3">
    <source>
        <dbReference type="EMBL" id="KAK2174189.1"/>
    </source>
</evidence>
<name>A0AAD9NP32_RIDPI</name>
<dbReference type="InterPro" id="IPR002181">
    <property type="entry name" value="Fibrinogen_a/b/g_C_dom"/>
</dbReference>
<evidence type="ECO:0000256" key="1">
    <source>
        <dbReference type="ARBA" id="ARBA00023157"/>
    </source>
</evidence>
<evidence type="ECO:0000259" key="2">
    <source>
        <dbReference type="PROSITE" id="PS51406"/>
    </source>
</evidence>